<evidence type="ECO:0000256" key="1">
    <source>
        <dbReference type="ARBA" id="ARBA00004651"/>
    </source>
</evidence>
<evidence type="ECO:0000256" key="3">
    <source>
        <dbReference type="ARBA" id="ARBA00022475"/>
    </source>
</evidence>
<organism evidence="11 12">
    <name type="scientific">Paracraurococcus ruber</name>
    <dbReference type="NCBI Taxonomy" id="77675"/>
    <lineage>
        <taxon>Bacteria</taxon>
        <taxon>Pseudomonadati</taxon>
        <taxon>Pseudomonadota</taxon>
        <taxon>Alphaproteobacteria</taxon>
        <taxon>Acetobacterales</taxon>
        <taxon>Roseomonadaceae</taxon>
        <taxon>Paracraurococcus</taxon>
    </lineage>
</organism>
<keyword evidence="6 10" id="KW-1133">Transmembrane helix</keyword>
<dbReference type="InterPro" id="IPR052157">
    <property type="entry name" value="BCAA_transport_permease"/>
</dbReference>
<dbReference type="CDD" id="cd06582">
    <property type="entry name" value="TM_PBP1_LivH_like"/>
    <property type="match status" value="1"/>
</dbReference>
<evidence type="ECO:0000256" key="2">
    <source>
        <dbReference type="ARBA" id="ARBA00022448"/>
    </source>
</evidence>
<comment type="subcellular location">
    <subcellularLocation>
        <location evidence="1">Cell membrane</location>
        <topology evidence="1">Multi-pass membrane protein</topology>
    </subcellularLocation>
</comment>
<comment type="similarity">
    <text evidence="8">Belongs to the binding-protein-dependent transport system permease family. LivHM subfamily.</text>
</comment>
<keyword evidence="7 10" id="KW-0472">Membrane</keyword>
<feature type="region of interest" description="Disordered" evidence="9">
    <location>
        <begin position="28"/>
        <end position="67"/>
    </location>
</feature>
<feature type="transmembrane region" description="Helical" evidence="10">
    <location>
        <begin position="322"/>
        <end position="344"/>
    </location>
</feature>
<keyword evidence="3" id="KW-1003">Cell membrane</keyword>
<feature type="transmembrane region" description="Helical" evidence="10">
    <location>
        <begin position="131"/>
        <end position="153"/>
    </location>
</feature>
<keyword evidence="5" id="KW-0029">Amino-acid transport</keyword>
<evidence type="ECO:0000256" key="9">
    <source>
        <dbReference type="SAM" id="MobiDB-lite"/>
    </source>
</evidence>
<protein>
    <recommendedName>
        <fullName evidence="13">Branched-chain amino acid ABC transporter permease</fullName>
    </recommendedName>
</protein>
<evidence type="ECO:0008006" key="13">
    <source>
        <dbReference type="Google" id="ProtNLM"/>
    </source>
</evidence>
<reference evidence="11 12" key="1">
    <citation type="journal article" date="2020" name="Microorganisms">
        <title>Osmotic Adaptation and Compatible Solute Biosynthesis of Phototrophic Bacteria as Revealed from Genome Analyses.</title>
        <authorList>
            <person name="Imhoff J.F."/>
            <person name="Rahn T."/>
            <person name="Kunzel S."/>
            <person name="Keller A."/>
            <person name="Neulinger S.C."/>
        </authorList>
    </citation>
    <scope>NUCLEOTIDE SEQUENCE [LARGE SCALE GENOMIC DNA]</scope>
    <source>
        <strain evidence="11 12">DSM 15382</strain>
    </source>
</reference>
<dbReference type="Pfam" id="PF02653">
    <property type="entry name" value="BPD_transp_2"/>
    <property type="match status" value="1"/>
</dbReference>
<dbReference type="InterPro" id="IPR001851">
    <property type="entry name" value="ABC_transp_permease"/>
</dbReference>
<evidence type="ECO:0000313" key="11">
    <source>
        <dbReference type="EMBL" id="MBK1660300.1"/>
    </source>
</evidence>
<name>A0ABS1D0H3_9PROT</name>
<evidence type="ECO:0000313" key="12">
    <source>
        <dbReference type="Proteomes" id="UP000697995"/>
    </source>
</evidence>
<feature type="transmembrane region" description="Helical" evidence="10">
    <location>
        <begin position="207"/>
        <end position="225"/>
    </location>
</feature>
<sequence length="357" mass="37627">MDAGRAQWLPRPGRGDVRCQLWPQRRLRAGARLRLTGRGGPARPRRPRRRTTEPSGAPRPAARPPTPRGSVALLASILASGLAVGAVYALIGITYNTMFATSRVMSFTAGQLGMLGGVLGSLFILRLGLPVLPGLVLTLAACALLGVVTEIVAVRPVLKSLDQHLYVLSTLALALMIQHTAALEWSTEPQPFPRLIGLGEGIWEEKYWLPVAACAATILGLEYLYRRTLVGRAFVAIAEDNYAARALGLPERNLRMASYALAGAIGALAGFAGGQLLLAFFANGPLLNFYGFIPVALGGLGNNRGAVIGGLALGLFQQAANFLVGGIFSSVAVFTLFILVLLAAPQGLFGAAAARRV</sequence>
<evidence type="ECO:0000256" key="10">
    <source>
        <dbReference type="SAM" id="Phobius"/>
    </source>
</evidence>
<dbReference type="PANTHER" id="PTHR11795">
    <property type="entry name" value="BRANCHED-CHAIN AMINO ACID TRANSPORT SYSTEM PERMEASE PROTEIN LIVH"/>
    <property type="match status" value="1"/>
</dbReference>
<evidence type="ECO:0000256" key="4">
    <source>
        <dbReference type="ARBA" id="ARBA00022692"/>
    </source>
</evidence>
<evidence type="ECO:0000256" key="6">
    <source>
        <dbReference type="ARBA" id="ARBA00022989"/>
    </source>
</evidence>
<evidence type="ECO:0000256" key="8">
    <source>
        <dbReference type="ARBA" id="ARBA00037998"/>
    </source>
</evidence>
<feature type="transmembrane region" description="Helical" evidence="10">
    <location>
        <begin position="71"/>
        <end position="92"/>
    </location>
</feature>
<dbReference type="PANTHER" id="PTHR11795:SF450">
    <property type="entry name" value="ABC TRANSPORTER PERMEASE PROTEIN"/>
    <property type="match status" value="1"/>
</dbReference>
<accession>A0ABS1D0H3</accession>
<feature type="transmembrane region" description="Helical" evidence="10">
    <location>
        <begin position="259"/>
        <end position="283"/>
    </location>
</feature>
<dbReference type="Proteomes" id="UP000697995">
    <property type="component" value="Unassembled WGS sequence"/>
</dbReference>
<dbReference type="EMBL" id="NRSG01000164">
    <property type="protein sequence ID" value="MBK1660300.1"/>
    <property type="molecule type" value="Genomic_DNA"/>
</dbReference>
<gene>
    <name evidence="11" type="ORF">CKO45_18895</name>
</gene>
<feature type="transmembrane region" description="Helical" evidence="10">
    <location>
        <begin position="165"/>
        <end position="187"/>
    </location>
</feature>
<keyword evidence="12" id="KW-1185">Reference proteome</keyword>
<comment type="caution">
    <text evidence="11">The sequence shown here is derived from an EMBL/GenBank/DDBJ whole genome shotgun (WGS) entry which is preliminary data.</text>
</comment>
<proteinExistence type="inferred from homology"/>
<feature type="transmembrane region" description="Helical" evidence="10">
    <location>
        <begin position="289"/>
        <end position="315"/>
    </location>
</feature>
<keyword evidence="4 10" id="KW-0812">Transmembrane</keyword>
<evidence type="ECO:0000256" key="7">
    <source>
        <dbReference type="ARBA" id="ARBA00023136"/>
    </source>
</evidence>
<keyword evidence="2" id="KW-0813">Transport</keyword>
<feature type="transmembrane region" description="Helical" evidence="10">
    <location>
        <begin position="104"/>
        <end position="125"/>
    </location>
</feature>
<evidence type="ECO:0000256" key="5">
    <source>
        <dbReference type="ARBA" id="ARBA00022970"/>
    </source>
</evidence>